<evidence type="ECO:0000313" key="2">
    <source>
        <dbReference type="EMBL" id="KAK3936460.1"/>
    </source>
</evidence>
<protein>
    <submittedName>
        <fullName evidence="2">Uncharacterized protein</fullName>
    </submittedName>
</protein>
<dbReference type="EMBL" id="MU853883">
    <property type="protein sequence ID" value="KAK3936460.1"/>
    <property type="molecule type" value="Genomic_DNA"/>
</dbReference>
<accession>A0AAN6MZM7</accession>
<feature type="transmembrane region" description="Helical" evidence="1">
    <location>
        <begin position="176"/>
        <end position="203"/>
    </location>
</feature>
<evidence type="ECO:0000256" key="1">
    <source>
        <dbReference type="SAM" id="Phobius"/>
    </source>
</evidence>
<keyword evidence="3" id="KW-1185">Reference proteome</keyword>
<organism evidence="2 3">
    <name type="scientific">Diplogelasinospora grovesii</name>
    <dbReference type="NCBI Taxonomy" id="303347"/>
    <lineage>
        <taxon>Eukaryota</taxon>
        <taxon>Fungi</taxon>
        <taxon>Dikarya</taxon>
        <taxon>Ascomycota</taxon>
        <taxon>Pezizomycotina</taxon>
        <taxon>Sordariomycetes</taxon>
        <taxon>Sordariomycetidae</taxon>
        <taxon>Sordariales</taxon>
        <taxon>Diplogelasinosporaceae</taxon>
        <taxon>Diplogelasinospora</taxon>
    </lineage>
</organism>
<evidence type="ECO:0000313" key="3">
    <source>
        <dbReference type="Proteomes" id="UP001303473"/>
    </source>
</evidence>
<sequence length="360" mass="40493">MSADWCLLREASRALSLIGHEGCELAISHTRRTRRSTTADNRSFNIASKIRRMMLPILVVKLRKQISMNVPHWTAAHLTVHPTARLALSLAEVPLFGQLSHSSTVAARFTPFLPSAGCPGLSLNHPGLLSAGPCLQDVRPCHGPPVVLLPAPPRPNVSLLPSPILRHSSLNIHFSLLSFLSLLLPIAIEPPFLFIPSQSLSLFPHSWRRRRRRLRRRCRCSHHSPLIEKRKAFNVAFSRETTLFAVQRGSGRLKQQLLILVFYCTIPFLYCCTAWPIHRYAATLRTQPINSQSKSVATGTEHEHPQQLHLRERRTGFAHRRLPALLDCPTLEDTVGTATWRKPSTNLLAEDKERLAVFAI</sequence>
<keyword evidence="1" id="KW-1133">Transmembrane helix</keyword>
<gene>
    <name evidence="2" type="ORF">QBC46DRAFT_419236</name>
</gene>
<dbReference type="AlphaFoldDB" id="A0AAN6MZM7"/>
<comment type="caution">
    <text evidence="2">The sequence shown here is derived from an EMBL/GenBank/DDBJ whole genome shotgun (WGS) entry which is preliminary data.</text>
</comment>
<keyword evidence="1" id="KW-0472">Membrane</keyword>
<keyword evidence="1" id="KW-0812">Transmembrane</keyword>
<name>A0AAN6MZM7_9PEZI</name>
<proteinExistence type="predicted"/>
<reference evidence="3" key="1">
    <citation type="journal article" date="2023" name="Mol. Phylogenet. Evol.">
        <title>Genome-scale phylogeny and comparative genomics of the fungal order Sordariales.</title>
        <authorList>
            <person name="Hensen N."/>
            <person name="Bonometti L."/>
            <person name="Westerberg I."/>
            <person name="Brannstrom I.O."/>
            <person name="Guillou S."/>
            <person name="Cros-Aarteil S."/>
            <person name="Calhoun S."/>
            <person name="Haridas S."/>
            <person name="Kuo A."/>
            <person name="Mondo S."/>
            <person name="Pangilinan J."/>
            <person name="Riley R."/>
            <person name="LaButti K."/>
            <person name="Andreopoulos B."/>
            <person name="Lipzen A."/>
            <person name="Chen C."/>
            <person name="Yan M."/>
            <person name="Daum C."/>
            <person name="Ng V."/>
            <person name="Clum A."/>
            <person name="Steindorff A."/>
            <person name="Ohm R.A."/>
            <person name="Martin F."/>
            <person name="Silar P."/>
            <person name="Natvig D.O."/>
            <person name="Lalanne C."/>
            <person name="Gautier V."/>
            <person name="Ament-Velasquez S.L."/>
            <person name="Kruys A."/>
            <person name="Hutchinson M.I."/>
            <person name="Powell A.J."/>
            <person name="Barry K."/>
            <person name="Miller A.N."/>
            <person name="Grigoriev I.V."/>
            <person name="Debuchy R."/>
            <person name="Gladieux P."/>
            <person name="Hiltunen Thoren M."/>
            <person name="Johannesson H."/>
        </authorList>
    </citation>
    <scope>NUCLEOTIDE SEQUENCE [LARGE SCALE GENOMIC DNA]</scope>
    <source>
        <strain evidence="3">CBS 340.73</strain>
    </source>
</reference>
<dbReference type="Proteomes" id="UP001303473">
    <property type="component" value="Unassembled WGS sequence"/>
</dbReference>
<feature type="transmembrane region" description="Helical" evidence="1">
    <location>
        <begin position="257"/>
        <end position="277"/>
    </location>
</feature>